<organism evidence="10 11">
    <name type="scientific">Tsuneonella deserti</name>
    <dbReference type="NCBI Taxonomy" id="2035528"/>
    <lineage>
        <taxon>Bacteria</taxon>
        <taxon>Pseudomonadati</taxon>
        <taxon>Pseudomonadota</taxon>
        <taxon>Alphaproteobacteria</taxon>
        <taxon>Sphingomonadales</taxon>
        <taxon>Erythrobacteraceae</taxon>
        <taxon>Tsuneonella</taxon>
    </lineage>
</organism>
<evidence type="ECO:0000256" key="8">
    <source>
        <dbReference type="SAM" id="Phobius"/>
    </source>
</evidence>
<proteinExistence type="inferred from homology"/>
<dbReference type="PANTHER" id="PTHR30294:SF44">
    <property type="entry name" value="MULTIDRUG ABC TRANSPORTER PERMEASE YBHR-RELATED"/>
    <property type="match status" value="1"/>
</dbReference>
<dbReference type="Gene3D" id="3.40.1710.10">
    <property type="entry name" value="abc type-2 transporter like domain"/>
    <property type="match status" value="1"/>
</dbReference>
<dbReference type="RefSeq" id="WP_188644006.1">
    <property type="nucleotide sequence ID" value="NZ_BMKL01000001.1"/>
</dbReference>
<dbReference type="Pfam" id="PF12698">
    <property type="entry name" value="ABC2_membrane_3"/>
    <property type="match status" value="1"/>
</dbReference>
<evidence type="ECO:0000313" key="11">
    <source>
        <dbReference type="Proteomes" id="UP000619041"/>
    </source>
</evidence>
<evidence type="ECO:0000256" key="3">
    <source>
        <dbReference type="ARBA" id="ARBA00022448"/>
    </source>
</evidence>
<comment type="subcellular location">
    <subcellularLocation>
        <location evidence="1">Cell membrane</location>
        <topology evidence="1">Multi-pass membrane protein</topology>
    </subcellularLocation>
</comment>
<keyword evidence="4" id="KW-1003">Cell membrane</keyword>
<sequence length="370" mass="39861">MRLVSTRLAAMIVKELWAVLRDPRGRIILFVPPLLQLILFSAAATLEVKNVDIGVLNRDTGAASTEFVNQLAGSPNVRRIVALQSSEQLREAINRQQVIGAIVLGESFSRDVAAGRPATVQAIFDGRRSNASQILSGYIGQIAASTGVALKPAAARPSGGVIAVNWFNPNLDYLWFIMPALVVQIGAISALSVSSQSVARERELGSFEQLMVSPLHTWEILAGKLVPPFAAGLINGTLYLLVIPLFFGVPFTGSVLLFYLALIAGLYSVVGIGLAVSAISKTQQQAFLGQFAVTPPLILLSGFASPVDNMPRWLQWIAEANPLKHFNVAMEGLFLKAMPLGTLLQTIFPLLIIGTVMLAVAVYEFRARME</sequence>
<evidence type="ECO:0000256" key="7">
    <source>
        <dbReference type="ARBA" id="ARBA00023136"/>
    </source>
</evidence>
<protein>
    <submittedName>
        <fullName evidence="10">ABC transporter permease</fullName>
    </submittedName>
</protein>
<evidence type="ECO:0000256" key="6">
    <source>
        <dbReference type="ARBA" id="ARBA00022989"/>
    </source>
</evidence>
<evidence type="ECO:0000256" key="4">
    <source>
        <dbReference type="ARBA" id="ARBA00022475"/>
    </source>
</evidence>
<feature type="transmembrane region" description="Helical" evidence="8">
    <location>
        <begin position="229"/>
        <end position="251"/>
    </location>
</feature>
<keyword evidence="5 8" id="KW-0812">Transmembrane</keyword>
<evidence type="ECO:0000313" key="10">
    <source>
        <dbReference type="EMBL" id="GGD91193.1"/>
    </source>
</evidence>
<evidence type="ECO:0000256" key="5">
    <source>
        <dbReference type="ARBA" id="ARBA00022692"/>
    </source>
</evidence>
<feature type="transmembrane region" description="Helical" evidence="8">
    <location>
        <begin position="257"/>
        <end position="279"/>
    </location>
</feature>
<dbReference type="InterPro" id="IPR047817">
    <property type="entry name" value="ABC2_TM_bact-type"/>
</dbReference>
<dbReference type="PROSITE" id="PS51012">
    <property type="entry name" value="ABC_TM2"/>
    <property type="match status" value="1"/>
</dbReference>
<dbReference type="InterPro" id="IPR051449">
    <property type="entry name" value="ABC-2_transporter_component"/>
</dbReference>
<keyword evidence="3" id="KW-0813">Transport</keyword>
<feature type="transmembrane region" description="Helical" evidence="8">
    <location>
        <begin position="286"/>
        <end position="304"/>
    </location>
</feature>
<accession>A0ABQ1S362</accession>
<feature type="domain" description="ABC transmembrane type-2" evidence="9">
    <location>
        <begin position="143"/>
        <end position="368"/>
    </location>
</feature>
<feature type="transmembrane region" description="Helical" evidence="8">
    <location>
        <begin position="343"/>
        <end position="363"/>
    </location>
</feature>
<dbReference type="InterPro" id="IPR013525">
    <property type="entry name" value="ABC2_TM"/>
</dbReference>
<feature type="transmembrane region" description="Helical" evidence="8">
    <location>
        <begin position="173"/>
        <end position="193"/>
    </location>
</feature>
<dbReference type="PANTHER" id="PTHR30294">
    <property type="entry name" value="MEMBRANE COMPONENT OF ABC TRANSPORTER YHHJ-RELATED"/>
    <property type="match status" value="1"/>
</dbReference>
<dbReference type="EMBL" id="BMKL01000001">
    <property type="protein sequence ID" value="GGD91193.1"/>
    <property type="molecule type" value="Genomic_DNA"/>
</dbReference>
<comment type="caution">
    <text evidence="10">The sequence shown here is derived from an EMBL/GenBank/DDBJ whole genome shotgun (WGS) entry which is preliminary data.</text>
</comment>
<gene>
    <name evidence="10" type="ORF">GCM10011515_08570</name>
</gene>
<keyword evidence="11" id="KW-1185">Reference proteome</keyword>
<feature type="transmembrane region" description="Helical" evidence="8">
    <location>
        <begin position="27"/>
        <end position="46"/>
    </location>
</feature>
<keyword evidence="6 8" id="KW-1133">Transmembrane helix</keyword>
<dbReference type="Proteomes" id="UP000619041">
    <property type="component" value="Unassembled WGS sequence"/>
</dbReference>
<comment type="similarity">
    <text evidence="2">Belongs to the ABC-2 integral membrane protein family.</text>
</comment>
<evidence type="ECO:0000256" key="2">
    <source>
        <dbReference type="ARBA" id="ARBA00007783"/>
    </source>
</evidence>
<evidence type="ECO:0000259" key="9">
    <source>
        <dbReference type="PROSITE" id="PS51012"/>
    </source>
</evidence>
<keyword evidence="7 8" id="KW-0472">Membrane</keyword>
<name>A0ABQ1S362_9SPHN</name>
<evidence type="ECO:0000256" key="1">
    <source>
        <dbReference type="ARBA" id="ARBA00004651"/>
    </source>
</evidence>
<reference evidence="11" key="1">
    <citation type="journal article" date="2019" name="Int. J. Syst. Evol. Microbiol.">
        <title>The Global Catalogue of Microorganisms (GCM) 10K type strain sequencing project: providing services to taxonomists for standard genome sequencing and annotation.</title>
        <authorList>
            <consortium name="The Broad Institute Genomics Platform"/>
            <consortium name="The Broad Institute Genome Sequencing Center for Infectious Disease"/>
            <person name="Wu L."/>
            <person name="Ma J."/>
        </authorList>
    </citation>
    <scope>NUCLEOTIDE SEQUENCE [LARGE SCALE GENOMIC DNA]</scope>
    <source>
        <strain evidence="11">CGMCC 1.15959</strain>
    </source>
</reference>